<reference evidence="2 3" key="1">
    <citation type="submission" date="2016-04" db="EMBL/GenBank/DDBJ databases">
        <title>A degradative enzymes factory behind the ericoid mycorrhizal symbiosis.</title>
        <authorList>
            <consortium name="DOE Joint Genome Institute"/>
            <person name="Martino E."/>
            <person name="Morin E."/>
            <person name="Grelet G."/>
            <person name="Kuo A."/>
            <person name="Kohler A."/>
            <person name="Daghino S."/>
            <person name="Barry K."/>
            <person name="Choi C."/>
            <person name="Cichocki N."/>
            <person name="Clum A."/>
            <person name="Copeland A."/>
            <person name="Hainaut M."/>
            <person name="Haridas S."/>
            <person name="Labutti K."/>
            <person name="Lindquist E."/>
            <person name="Lipzen A."/>
            <person name="Khouja H.-R."/>
            <person name="Murat C."/>
            <person name="Ohm R."/>
            <person name="Olson A."/>
            <person name="Spatafora J."/>
            <person name="Veneault-Fourrey C."/>
            <person name="Henrissat B."/>
            <person name="Grigoriev I."/>
            <person name="Martin F."/>
            <person name="Perotto S."/>
        </authorList>
    </citation>
    <scope>NUCLEOTIDE SEQUENCE [LARGE SCALE GENOMIC DNA]</scope>
    <source>
        <strain evidence="2 3">F</strain>
    </source>
</reference>
<keyword evidence="3" id="KW-1185">Reference proteome</keyword>
<feature type="compositionally biased region" description="Basic and acidic residues" evidence="1">
    <location>
        <begin position="126"/>
        <end position="146"/>
    </location>
</feature>
<dbReference type="AlphaFoldDB" id="A0A2J6RXJ3"/>
<name>A0A2J6RXJ3_HYAVF</name>
<feature type="region of interest" description="Disordered" evidence="1">
    <location>
        <begin position="126"/>
        <end position="174"/>
    </location>
</feature>
<protein>
    <submittedName>
        <fullName evidence="2">Uncharacterized protein</fullName>
    </submittedName>
</protein>
<feature type="compositionally biased region" description="Gly residues" evidence="1">
    <location>
        <begin position="159"/>
        <end position="174"/>
    </location>
</feature>
<gene>
    <name evidence="2" type="ORF">L207DRAFT_563957</name>
</gene>
<evidence type="ECO:0000256" key="1">
    <source>
        <dbReference type="SAM" id="MobiDB-lite"/>
    </source>
</evidence>
<dbReference type="EMBL" id="KZ613942">
    <property type="protein sequence ID" value="PMD43234.1"/>
    <property type="molecule type" value="Genomic_DNA"/>
</dbReference>
<organism evidence="2 3">
    <name type="scientific">Hyaloscypha variabilis (strain UAMH 11265 / GT02V1 / F)</name>
    <name type="common">Meliniomyces variabilis</name>
    <dbReference type="NCBI Taxonomy" id="1149755"/>
    <lineage>
        <taxon>Eukaryota</taxon>
        <taxon>Fungi</taxon>
        <taxon>Dikarya</taxon>
        <taxon>Ascomycota</taxon>
        <taxon>Pezizomycotina</taxon>
        <taxon>Leotiomycetes</taxon>
        <taxon>Helotiales</taxon>
        <taxon>Hyaloscyphaceae</taxon>
        <taxon>Hyaloscypha</taxon>
        <taxon>Hyaloscypha variabilis</taxon>
    </lineage>
</organism>
<feature type="compositionally biased region" description="Basic residues" evidence="1">
    <location>
        <begin position="147"/>
        <end position="158"/>
    </location>
</feature>
<feature type="region of interest" description="Disordered" evidence="1">
    <location>
        <begin position="43"/>
        <end position="79"/>
    </location>
</feature>
<accession>A0A2J6RXJ3</accession>
<sequence>MYITSLLFPSFNVSLLSSAVIQALIRTATIIQSLTPLLPSPPPTTMVSTRANPTSPLFSPLRPPTIRRRPRLPPRPPLYSPGLSAAVIADLPDDEIDIGPKATPVTNISSHVERRIGGQVVYLTRKEDEERRKKERARRLTRERKGGKGRAARGRAWKRGGGLGRSRGAGGKFE</sequence>
<dbReference type="Proteomes" id="UP000235786">
    <property type="component" value="Unassembled WGS sequence"/>
</dbReference>
<evidence type="ECO:0000313" key="3">
    <source>
        <dbReference type="Proteomes" id="UP000235786"/>
    </source>
</evidence>
<dbReference type="OrthoDB" id="10561192at2759"/>
<proteinExistence type="predicted"/>
<evidence type="ECO:0000313" key="2">
    <source>
        <dbReference type="EMBL" id="PMD43234.1"/>
    </source>
</evidence>
<feature type="compositionally biased region" description="Polar residues" evidence="1">
    <location>
        <begin position="46"/>
        <end position="57"/>
    </location>
</feature>